<keyword evidence="3" id="KW-0645">Protease</keyword>
<dbReference type="Pfam" id="PF00246">
    <property type="entry name" value="Peptidase_M14"/>
    <property type="match status" value="1"/>
</dbReference>
<comment type="cofactor">
    <cofactor evidence="1">
        <name>Zn(2+)</name>
        <dbReference type="ChEBI" id="CHEBI:29105"/>
    </cofactor>
</comment>
<keyword evidence="4" id="KW-0378">Hydrolase</keyword>
<dbReference type="PANTHER" id="PTHR11705">
    <property type="entry name" value="PROTEASE FAMILY M14 CARBOXYPEPTIDASE A,B"/>
    <property type="match status" value="1"/>
</dbReference>
<keyword evidence="8" id="KW-0121">Carboxypeptidase</keyword>
<dbReference type="STRING" id="869212.Turpa_3690"/>
<dbReference type="RefSeq" id="WP_014804801.1">
    <property type="nucleotide sequence ID" value="NC_018020.1"/>
</dbReference>
<feature type="domain" description="Peptidase M14" evidence="7">
    <location>
        <begin position="46"/>
        <end position="245"/>
    </location>
</feature>
<evidence type="ECO:0000256" key="1">
    <source>
        <dbReference type="ARBA" id="ARBA00001947"/>
    </source>
</evidence>
<proteinExistence type="inferred from homology"/>
<dbReference type="OrthoDB" id="9779324at2"/>
<dbReference type="GO" id="GO:0005615">
    <property type="term" value="C:extracellular space"/>
    <property type="evidence" value="ECO:0007669"/>
    <property type="project" value="TreeGrafter"/>
</dbReference>
<dbReference type="GO" id="GO:0006508">
    <property type="term" value="P:proteolysis"/>
    <property type="evidence" value="ECO:0007669"/>
    <property type="project" value="UniProtKB-KW"/>
</dbReference>
<keyword evidence="9" id="KW-1185">Reference proteome</keyword>
<dbReference type="Gene3D" id="3.40.630.10">
    <property type="entry name" value="Zn peptidases"/>
    <property type="match status" value="1"/>
</dbReference>
<evidence type="ECO:0000259" key="7">
    <source>
        <dbReference type="Pfam" id="PF00246"/>
    </source>
</evidence>
<evidence type="ECO:0000313" key="8">
    <source>
        <dbReference type="EMBL" id="AFM14324.1"/>
    </source>
</evidence>
<dbReference type="PANTHER" id="PTHR11705:SF143">
    <property type="entry name" value="SLL0236 PROTEIN"/>
    <property type="match status" value="1"/>
</dbReference>
<protein>
    <submittedName>
        <fullName evidence="8">Peptidase M14 carboxypeptidase A</fullName>
    </submittedName>
</protein>
<dbReference type="HOGENOM" id="CLU_830613_0_0_12"/>
<dbReference type="SUPFAM" id="SSF53187">
    <property type="entry name" value="Zn-dependent exopeptidases"/>
    <property type="match status" value="1"/>
</dbReference>
<evidence type="ECO:0000256" key="4">
    <source>
        <dbReference type="ARBA" id="ARBA00022801"/>
    </source>
</evidence>
<dbReference type="GO" id="GO:0004181">
    <property type="term" value="F:metallocarboxypeptidase activity"/>
    <property type="evidence" value="ECO:0007669"/>
    <property type="project" value="InterPro"/>
</dbReference>
<gene>
    <name evidence="8" type="ordered locus">Turpa_3690</name>
</gene>
<reference evidence="8 9" key="1">
    <citation type="submission" date="2012-06" db="EMBL/GenBank/DDBJ databases">
        <title>The complete chromosome of genome of Turneriella parva DSM 21527.</title>
        <authorList>
            <consortium name="US DOE Joint Genome Institute (JGI-PGF)"/>
            <person name="Lucas S."/>
            <person name="Han J."/>
            <person name="Lapidus A."/>
            <person name="Bruce D."/>
            <person name="Goodwin L."/>
            <person name="Pitluck S."/>
            <person name="Peters L."/>
            <person name="Kyrpides N."/>
            <person name="Mavromatis K."/>
            <person name="Ivanova N."/>
            <person name="Mikhailova N."/>
            <person name="Chertkov O."/>
            <person name="Detter J.C."/>
            <person name="Tapia R."/>
            <person name="Han C."/>
            <person name="Land M."/>
            <person name="Hauser L."/>
            <person name="Markowitz V."/>
            <person name="Cheng J.-F."/>
            <person name="Hugenholtz P."/>
            <person name="Woyke T."/>
            <person name="Wu D."/>
            <person name="Gronow S."/>
            <person name="Wellnitz S."/>
            <person name="Brambilla E."/>
            <person name="Klenk H.-P."/>
            <person name="Eisen J.A."/>
        </authorList>
    </citation>
    <scope>NUCLEOTIDE SEQUENCE [LARGE SCALE GENOMIC DNA]</scope>
    <source>
        <strain evidence="9">ATCC BAA-1111 / DSM 21527 / NCTC 11395 / H</strain>
    </source>
</reference>
<evidence type="ECO:0000256" key="3">
    <source>
        <dbReference type="ARBA" id="ARBA00022670"/>
    </source>
</evidence>
<dbReference type="InterPro" id="IPR000834">
    <property type="entry name" value="Peptidase_M14"/>
</dbReference>
<evidence type="ECO:0000313" key="9">
    <source>
        <dbReference type="Proteomes" id="UP000006048"/>
    </source>
</evidence>
<sequence>MSATSEILHFDRWERRLLRFVRRHEGLVRIRQLDFSTPTRHGQRWPIYMLEIGKPAAFRRHTVSLVSGVHGLETIAIRIHLDILKNMLNPKSAWYSERLLKGKFGINSIPILNPAGVAAETRANGRGVDLNRNSGIDAEAGSIPFFGGHHISPALPYYRGRALQRESRALFRFLSDYALKGRRQVHTAVDLHSGYGSQNYLWWPYSFSKKPVYQKAVFEDMGARLKARHADYRIEPMAASYQTHGDLWDRALIEFEAAQAKLSARKKSLFLPLTLEIGTWRELRKNPVRLLKKQNIFNPPEKSRKDYLRKHRQLLWDIVHLHGRRAARKAALKLHIG</sequence>
<evidence type="ECO:0000256" key="6">
    <source>
        <dbReference type="ARBA" id="ARBA00023049"/>
    </source>
</evidence>
<evidence type="ECO:0000256" key="2">
    <source>
        <dbReference type="ARBA" id="ARBA00005988"/>
    </source>
</evidence>
<dbReference type="GO" id="GO:0008270">
    <property type="term" value="F:zinc ion binding"/>
    <property type="evidence" value="ECO:0007669"/>
    <property type="project" value="InterPro"/>
</dbReference>
<dbReference type="PATRIC" id="fig|869212.3.peg.3715"/>
<keyword evidence="6" id="KW-0482">Metalloprotease</keyword>
<accession>I4BAL7</accession>
<dbReference type="EMBL" id="CP002959">
    <property type="protein sequence ID" value="AFM14324.1"/>
    <property type="molecule type" value="Genomic_DNA"/>
</dbReference>
<dbReference type="KEGG" id="tpx:Turpa_3690"/>
<dbReference type="Proteomes" id="UP000006048">
    <property type="component" value="Chromosome"/>
</dbReference>
<evidence type="ECO:0000256" key="5">
    <source>
        <dbReference type="ARBA" id="ARBA00022833"/>
    </source>
</evidence>
<comment type="similarity">
    <text evidence="2">Belongs to the peptidase M14 family.</text>
</comment>
<dbReference type="AlphaFoldDB" id="I4BAL7"/>
<keyword evidence="5" id="KW-0862">Zinc</keyword>
<name>I4BAL7_TURPD</name>
<organism evidence="8 9">
    <name type="scientific">Turneriella parva (strain ATCC BAA-1111 / DSM 21527 / NCTC 11395 / H)</name>
    <name type="common">Leptospira parva</name>
    <dbReference type="NCBI Taxonomy" id="869212"/>
    <lineage>
        <taxon>Bacteria</taxon>
        <taxon>Pseudomonadati</taxon>
        <taxon>Spirochaetota</taxon>
        <taxon>Spirochaetia</taxon>
        <taxon>Leptospirales</taxon>
        <taxon>Leptospiraceae</taxon>
        <taxon>Turneriella</taxon>
    </lineage>
</organism>